<dbReference type="GO" id="GO:0046872">
    <property type="term" value="F:metal ion binding"/>
    <property type="evidence" value="ECO:0007669"/>
    <property type="project" value="UniProtKB-KW"/>
</dbReference>
<keyword evidence="6" id="KW-0633">Potassium transport</keyword>
<protein>
    <submittedName>
        <fullName evidence="14">TrkH family potassium uptake protein</fullName>
    </submittedName>
</protein>
<dbReference type="InterPro" id="IPR003445">
    <property type="entry name" value="Cat_transpt"/>
</dbReference>
<keyword evidence="8 12" id="KW-0630">Potassium</keyword>
<comment type="similarity">
    <text evidence="2">Belongs to the TrkH potassium transport family.</text>
</comment>
<evidence type="ECO:0000256" key="12">
    <source>
        <dbReference type="PIRSR" id="PIRSR006247-1"/>
    </source>
</evidence>
<feature type="binding site" evidence="12">
    <location>
        <position position="223"/>
    </location>
    <ligand>
        <name>K(+)</name>
        <dbReference type="ChEBI" id="CHEBI:29103"/>
    </ligand>
</feature>
<dbReference type="EMBL" id="DVLX01000099">
    <property type="protein sequence ID" value="HIU00265.1"/>
    <property type="molecule type" value="Genomic_DNA"/>
</dbReference>
<dbReference type="PANTHER" id="PTHR32024">
    <property type="entry name" value="TRK SYSTEM POTASSIUM UPTAKE PROTEIN TRKG-RELATED"/>
    <property type="match status" value="1"/>
</dbReference>
<feature type="binding site" evidence="12">
    <location>
        <position position="319"/>
    </location>
    <ligand>
        <name>K(+)</name>
        <dbReference type="ChEBI" id="CHEBI:29103"/>
    </ligand>
</feature>
<evidence type="ECO:0000256" key="11">
    <source>
        <dbReference type="ARBA" id="ARBA00023136"/>
    </source>
</evidence>
<evidence type="ECO:0000256" key="9">
    <source>
        <dbReference type="ARBA" id="ARBA00022989"/>
    </source>
</evidence>
<feature type="transmembrane region" description="Helical" evidence="13">
    <location>
        <begin position="136"/>
        <end position="156"/>
    </location>
</feature>
<dbReference type="GO" id="GO:0005886">
    <property type="term" value="C:plasma membrane"/>
    <property type="evidence" value="ECO:0007669"/>
    <property type="project" value="UniProtKB-SubCell"/>
</dbReference>
<evidence type="ECO:0000256" key="5">
    <source>
        <dbReference type="ARBA" id="ARBA00022519"/>
    </source>
</evidence>
<keyword evidence="5" id="KW-0997">Cell inner membrane</keyword>
<feature type="binding site" evidence="12">
    <location>
        <position position="115"/>
    </location>
    <ligand>
        <name>K(+)</name>
        <dbReference type="ChEBI" id="CHEBI:29103"/>
    </ligand>
</feature>
<feature type="binding site" evidence="12">
    <location>
        <position position="320"/>
    </location>
    <ligand>
        <name>K(+)</name>
        <dbReference type="ChEBI" id="CHEBI:29103"/>
    </ligand>
</feature>
<feature type="transmembrane region" description="Helical" evidence="13">
    <location>
        <begin position="73"/>
        <end position="94"/>
    </location>
</feature>
<sequence length="488" mass="53113">MMNLNLNSFFRIIGLILAVIGPSMLPSFVVSLIYGETFVAKTFIIIIIASLLAGVFLMKICKKNFTTLKVKDGFLLVSVCWFLSAAIGAIPFVATGSIPNPVDAFFESCSGFSTTGATILSEIEVLPKGILFWRSFTHWIGGMGILVFAIALMPSLGISGQNIAVSEAPGPTFDKTNAQMSSTAKSLYIIYIVFTVMETLLLLIGGMNLYDALLHTFGTVGTGGLSSYNDSIAHFDSTYIRIVISVFMVMCGVNFNLYYDSLKHGIKNLISDTEFKIYIFIVLGTSSFIAVSLMVSGCYDSLKDAVLDSTFQVSSIITTTGYITADYEQWPVVCQFILLILMLIGGCSASTSGGLKVIRAIVILKLIKRGISQRLHPNVVETIKLNGRTIPSDTITAIANHTFLYILAIFFGAILIAFENADLMTCFSSVITCLGNVGPGFGLVGPTENFGVLSDFSTFVLSVYMLAGRLELYTLFVLFTPRFWNQNY</sequence>
<keyword evidence="12" id="KW-0479">Metal-binding</keyword>
<evidence type="ECO:0000256" key="2">
    <source>
        <dbReference type="ARBA" id="ARBA00009137"/>
    </source>
</evidence>
<evidence type="ECO:0000256" key="4">
    <source>
        <dbReference type="ARBA" id="ARBA00022475"/>
    </source>
</evidence>
<feature type="transmembrane region" description="Helical" evidence="13">
    <location>
        <begin position="12"/>
        <end position="34"/>
    </location>
</feature>
<evidence type="ECO:0000256" key="8">
    <source>
        <dbReference type="ARBA" id="ARBA00022958"/>
    </source>
</evidence>
<keyword evidence="3" id="KW-0813">Transport</keyword>
<accession>A0A9D1KW86</accession>
<feature type="transmembrane region" description="Helical" evidence="13">
    <location>
        <begin position="336"/>
        <end position="358"/>
    </location>
</feature>
<evidence type="ECO:0000256" key="13">
    <source>
        <dbReference type="SAM" id="Phobius"/>
    </source>
</evidence>
<keyword evidence="9 13" id="KW-1133">Transmembrane helix</keyword>
<keyword evidence="11 13" id="KW-0472">Membrane</keyword>
<evidence type="ECO:0000313" key="14">
    <source>
        <dbReference type="EMBL" id="HIU00265.1"/>
    </source>
</evidence>
<feature type="binding site" evidence="12">
    <location>
        <position position="436"/>
    </location>
    <ligand>
        <name>K(+)</name>
        <dbReference type="ChEBI" id="CHEBI:29103"/>
    </ligand>
</feature>
<feature type="transmembrane region" description="Helical" evidence="13">
    <location>
        <begin position="40"/>
        <end position="61"/>
    </location>
</feature>
<reference evidence="14" key="1">
    <citation type="submission" date="2020-10" db="EMBL/GenBank/DDBJ databases">
        <authorList>
            <person name="Gilroy R."/>
        </authorList>
    </citation>
    <scope>NUCLEOTIDE SEQUENCE</scope>
    <source>
        <strain evidence="14">CHK176-22527</strain>
    </source>
</reference>
<feature type="binding site" evidence="12">
    <location>
        <position position="114"/>
    </location>
    <ligand>
        <name>K(+)</name>
        <dbReference type="ChEBI" id="CHEBI:29103"/>
    </ligand>
</feature>
<evidence type="ECO:0000256" key="10">
    <source>
        <dbReference type="ARBA" id="ARBA00023065"/>
    </source>
</evidence>
<dbReference type="AlphaFoldDB" id="A0A9D1KW86"/>
<evidence type="ECO:0000256" key="1">
    <source>
        <dbReference type="ARBA" id="ARBA00004429"/>
    </source>
</evidence>
<keyword evidence="7 13" id="KW-0812">Transmembrane</keyword>
<proteinExistence type="inferred from homology"/>
<keyword evidence="4" id="KW-1003">Cell membrane</keyword>
<gene>
    <name evidence="14" type="ORF">IAD12_08515</name>
</gene>
<feature type="transmembrane region" description="Helical" evidence="13">
    <location>
        <begin position="238"/>
        <end position="257"/>
    </location>
</feature>
<dbReference type="InterPro" id="IPR004772">
    <property type="entry name" value="TrkH"/>
</dbReference>
<organism evidence="14 15">
    <name type="scientific">Candidatus Allocopromorpha excrementavium</name>
    <dbReference type="NCBI Taxonomy" id="2840741"/>
    <lineage>
        <taxon>Bacteria</taxon>
        <taxon>Bacillati</taxon>
        <taxon>Bacillota</taxon>
        <taxon>Clostridia</taxon>
        <taxon>Eubacteriales</taxon>
        <taxon>Eubacteriaceae</taxon>
        <taxon>Eubacteriaceae incertae sedis</taxon>
        <taxon>Candidatus Allocopromorpha</taxon>
    </lineage>
</organism>
<dbReference type="Proteomes" id="UP000824159">
    <property type="component" value="Unassembled WGS sequence"/>
</dbReference>
<dbReference type="GO" id="GO:0015379">
    <property type="term" value="F:potassium:chloride symporter activity"/>
    <property type="evidence" value="ECO:0007669"/>
    <property type="project" value="InterPro"/>
</dbReference>
<evidence type="ECO:0000256" key="7">
    <source>
        <dbReference type="ARBA" id="ARBA00022692"/>
    </source>
</evidence>
<keyword evidence="10" id="KW-0406">Ion transport</keyword>
<comment type="caution">
    <text evidence="14">The sequence shown here is derived from an EMBL/GenBank/DDBJ whole genome shotgun (WGS) entry which is preliminary data.</text>
</comment>
<dbReference type="PIRSF" id="PIRSF006247">
    <property type="entry name" value="TrkH"/>
    <property type="match status" value="1"/>
</dbReference>
<name>A0A9D1KW86_9FIRM</name>
<feature type="transmembrane region" description="Helical" evidence="13">
    <location>
        <begin position="398"/>
        <end position="418"/>
    </location>
</feature>
<feature type="transmembrane region" description="Helical" evidence="13">
    <location>
        <begin position="456"/>
        <end position="479"/>
    </location>
</feature>
<evidence type="ECO:0000256" key="3">
    <source>
        <dbReference type="ARBA" id="ARBA00022448"/>
    </source>
</evidence>
<feature type="binding site" evidence="12">
    <location>
        <position position="437"/>
    </location>
    <ligand>
        <name>K(+)</name>
        <dbReference type="ChEBI" id="CHEBI:29103"/>
    </ligand>
</feature>
<comment type="subcellular location">
    <subcellularLocation>
        <location evidence="1">Cell inner membrane</location>
        <topology evidence="1">Multi-pass membrane protein</topology>
    </subcellularLocation>
</comment>
<reference evidence="14" key="2">
    <citation type="journal article" date="2021" name="PeerJ">
        <title>Extensive microbial diversity within the chicken gut microbiome revealed by metagenomics and culture.</title>
        <authorList>
            <person name="Gilroy R."/>
            <person name="Ravi A."/>
            <person name="Getino M."/>
            <person name="Pursley I."/>
            <person name="Horton D.L."/>
            <person name="Alikhan N.F."/>
            <person name="Baker D."/>
            <person name="Gharbi K."/>
            <person name="Hall N."/>
            <person name="Watson M."/>
            <person name="Adriaenssens E.M."/>
            <person name="Foster-Nyarko E."/>
            <person name="Jarju S."/>
            <person name="Secka A."/>
            <person name="Antonio M."/>
            <person name="Oren A."/>
            <person name="Chaudhuri R.R."/>
            <person name="La Ragione R."/>
            <person name="Hildebrand F."/>
            <person name="Pallen M.J."/>
        </authorList>
    </citation>
    <scope>NUCLEOTIDE SEQUENCE</scope>
    <source>
        <strain evidence="14">CHK176-22527</strain>
    </source>
</reference>
<feature type="transmembrane region" description="Helical" evidence="13">
    <location>
        <begin position="277"/>
        <end position="295"/>
    </location>
</feature>
<evidence type="ECO:0000313" key="15">
    <source>
        <dbReference type="Proteomes" id="UP000824159"/>
    </source>
</evidence>
<dbReference type="PANTHER" id="PTHR32024:SF2">
    <property type="entry name" value="TRK SYSTEM POTASSIUM UPTAKE PROTEIN TRKG-RELATED"/>
    <property type="match status" value="1"/>
</dbReference>
<evidence type="ECO:0000256" key="6">
    <source>
        <dbReference type="ARBA" id="ARBA00022538"/>
    </source>
</evidence>
<feature type="transmembrane region" description="Helical" evidence="13">
    <location>
        <begin position="188"/>
        <end position="210"/>
    </location>
</feature>
<dbReference type="Pfam" id="PF02386">
    <property type="entry name" value="TrkH"/>
    <property type="match status" value="1"/>
</dbReference>